<name>A0AAD8L7A9_TARER</name>
<dbReference type="Proteomes" id="UP001229421">
    <property type="component" value="Unassembled WGS sequence"/>
</dbReference>
<dbReference type="EMBL" id="JAUHHV010000001">
    <property type="protein sequence ID" value="KAK1434393.1"/>
    <property type="molecule type" value="Genomic_DNA"/>
</dbReference>
<sequence length="111" mass="12721">MIMRIVDVCMYFKEFRNLVLHCNVFFSCGKFKHCLSLPMMVHETVRKRGEGKKTTPKKKMDGEASWEKEEEEAKHGGSPLSVAIFFPTASRIATHFGGPRFLLQTHLSVFV</sequence>
<gene>
    <name evidence="2" type="ORF">QVD17_00133</name>
</gene>
<protein>
    <submittedName>
        <fullName evidence="2">Uncharacterized protein</fullName>
    </submittedName>
</protein>
<feature type="region of interest" description="Disordered" evidence="1">
    <location>
        <begin position="46"/>
        <end position="76"/>
    </location>
</feature>
<accession>A0AAD8L7A9</accession>
<proteinExistence type="predicted"/>
<evidence type="ECO:0000256" key="1">
    <source>
        <dbReference type="SAM" id="MobiDB-lite"/>
    </source>
</evidence>
<comment type="caution">
    <text evidence="2">The sequence shown here is derived from an EMBL/GenBank/DDBJ whole genome shotgun (WGS) entry which is preliminary data.</text>
</comment>
<dbReference type="PROSITE" id="PS51257">
    <property type="entry name" value="PROKAR_LIPOPROTEIN"/>
    <property type="match status" value="1"/>
</dbReference>
<organism evidence="2 3">
    <name type="scientific">Tagetes erecta</name>
    <name type="common">African marigold</name>
    <dbReference type="NCBI Taxonomy" id="13708"/>
    <lineage>
        <taxon>Eukaryota</taxon>
        <taxon>Viridiplantae</taxon>
        <taxon>Streptophyta</taxon>
        <taxon>Embryophyta</taxon>
        <taxon>Tracheophyta</taxon>
        <taxon>Spermatophyta</taxon>
        <taxon>Magnoliopsida</taxon>
        <taxon>eudicotyledons</taxon>
        <taxon>Gunneridae</taxon>
        <taxon>Pentapetalae</taxon>
        <taxon>asterids</taxon>
        <taxon>campanulids</taxon>
        <taxon>Asterales</taxon>
        <taxon>Asteraceae</taxon>
        <taxon>Asteroideae</taxon>
        <taxon>Heliantheae alliance</taxon>
        <taxon>Tageteae</taxon>
        <taxon>Tagetes</taxon>
    </lineage>
</organism>
<evidence type="ECO:0000313" key="3">
    <source>
        <dbReference type="Proteomes" id="UP001229421"/>
    </source>
</evidence>
<dbReference type="AlphaFoldDB" id="A0AAD8L7A9"/>
<feature type="compositionally biased region" description="Basic and acidic residues" evidence="1">
    <location>
        <begin position="46"/>
        <end position="75"/>
    </location>
</feature>
<reference evidence="2" key="1">
    <citation type="journal article" date="2023" name="bioRxiv">
        <title>Improved chromosome-level genome assembly for marigold (Tagetes erecta).</title>
        <authorList>
            <person name="Jiang F."/>
            <person name="Yuan L."/>
            <person name="Wang S."/>
            <person name="Wang H."/>
            <person name="Xu D."/>
            <person name="Wang A."/>
            <person name="Fan W."/>
        </authorList>
    </citation>
    <scope>NUCLEOTIDE SEQUENCE</scope>
    <source>
        <strain evidence="2">WSJ</strain>
        <tissue evidence="2">Leaf</tissue>
    </source>
</reference>
<keyword evidence="3" id="KW-1185">Reference proteome</keyword>
<evidence type="ECO:0000313" key="2">
    <source>
        <dbReference type="EMBL" id="KAK1434393.1"/>
    </source>
</evidence>